<dbReference type="SUPFAM" id="SSF53850">
    <property type="entry name" value="Periplasmic binding protein-like II"/>
    <property type="match status" value="1"/>
</dbReference>
<evidence type="ECO:0000313" key="4">
    <source>
        <dbReference type="EMBL" id="QHN41215.1"/>
    </source>
</evidence>
<comment type="subcellular location">
    <subcellularLocation>
        <location evidence="1">Periplasm</location>
    </subcellularLocation>
</comment>
<dbReference type="PROSITE" id="PS51257">
    <property type="entry name" value="PROKAR_LIPOPROTEIN"/>
    <property type="match status" value="1"/>
</dbReference>
<dbReference type="InterPro" id="IPR015168">
    <property type="entry name" value="SsuA/THI5"/>
</dbReference>
<proteinExistence type="inferred from homology"/>
<comment type="similarity">
    <text evidence="2">Belongs to the bacterial solute-binding protein SsuA/TauA family.</text>
</comment>
<dbReference type="GO" id="GO:0042597">
    <property type="term" value="C:periplasmic space"/>
    <property type="evidence" value="ECO:0007669"/>
    <property type="project" value="UniProtKB-SubCell"/>
</dbReference>
<dbReference type="AlphaFoldDB" id="A0A857LRI6"/>
<evidence type="ECO:0000256" key="2">
    <source>
        <dbReference type="ARBA" id="ARBA00010742"/>
    </source>
</evidence>
<reference evidence="4" key="1">
    <citation type="journal article" date="2021" name="Nat. Microbiol.">
        <title>Cocultivation of an ultrasmall environmental parasitic bacterium with lytic ability against bacteria associated with wastewater foams.</title>
        <authorList>
            <person name="Batinovic S."/>
            <person name="Rose J.J.A."/>
            <person name="Ratcliffe J."/>
            <person name="Seviour R.J."/>
            <person name="Petrovski S."/>
        </authorList>
    </citation>
    <scope>NUCLEOTIDE SEQUENCE</scope>
    <source>
        <strain evidence="4">CON44</strain>
    </source>
</reference>
<dbReference type="Gene3D" id="3.40.190.10">
    <property type="entry name" value="Periplasmic binding protein-like II"/>
    <property type="match status" value="2"/>
</dbReference>
<dbReference type="Pfam" id="PF09084">
    <property type="entry name" value="NMT1"/>
    <property type="match status" value="1"/>
</dbReference>
<gene>
    <name evidence="4" type="ORF">GII30_20430</name>
</gene>
<dbReference type="PANTHER" id="PTHR30024">
    <property type="entry name" value="ALIPHATIC SULFONATES-BINDING PROTEIN-RELATED"/>
    <property type="match status" value="1"/>
</dbReference>
<sequence length="359" mass="38593">MSRAKRPLSRRYSRPITRVVIGCVATALTLTSCADSGEQLDESKALPTTVAPDAEISVATAKTKVALTANGEIGKIPFRVKNWAAITGGPDVIQGFKGGSVDLATNAGMPSIQAHTQGVKTKIVAVQVRSLPTQKLATAPGTDISTLQDLRGKRIAFSAGQAQGLVVLQSLKDAGLSVDDVTLVELNSPQFLTALQGKQVDVAPLGEPVLTKYLKEFGPEGARSIHTDALDALSVLWAPVSALADDKKLSAITEFAKLWAKGEVWQWENPDKWIDAYYVKDQGVTADDGRRIIDSLGQPYFPTDWTDAIKWEQDTVDLVTDAGLFGGKSFDASELFDRRFEKVIAGAIPDKYKTAPVVR</sequence>
<dbReference type="PANTHER" id="PTHR30024:SF47">
    <property type="entry name" value="TAURINE-BINDING PERIPLASMIC PROTEIN"/>
    <property type="match status" value="1"/>
</dbReference>
<keyword evidence="3" id="KW-0732">Signal</keyword>
<name>A0A857LRI6_9ACTN</name>
<protein>
    <submittedName>
        <fullName evidence="4">PhnD/SsuA/transferrin family substrate-binding protein</fullName>
    </submittedName>
</protein>
<evidence type="ECO:0000256" key="3">
    <source>
        <dbReference type="ARBA" id="ARBA00022729"/>
    </source>
</evidence>
<organism evidence="4">
    <name type="scientific">Gordonia amarae</name>
    <dbReference type="NCBI Taxonomy" id="36821"/>
    <lineage>
        <taxon>Bacteria</taxon>
        <taxon>Bacillati</taxon>
        <taxon>Actinomycetota</taxon>
        <taxon>Actinomycetes</taxon>
        <taxon>Mycobacteriales</taxon>
        <taxon>Gordoniaceae</taxon>
        <taxon>Gordonia</taxon>
    </lineage>
</organism>
<evidence type="ECO:0000256" key="1">
    <source>
        <dbReference type="ARBA" id="ARBA00004418"/>
    </source>
</evidence>
<accession>A0A857LRI6</accession>
<dbReference type="EMBL" id="CP045810">
    <property type="protein sequence ID" value="QHN41215.1"/>
    <property type="molecule type" value="Genomic_DNA"/>
</dbReference>